<evidence type="ECO:0000256" key="5">
    <source>
        <dbReference type="ARBA" id="ARBA00022516"/>
    </source>
</evidence>
<evidence type="ECO:0000256" key="6">
    <source>
        <dbReference type="ARBA" id="ARBA00022692"/>
    </source>
</evidence>
<evidence type="ECO:0000256" key="10">
    <source>
        <dbReference type="ARBA" id="ARBA00023054"/>
    </source>
</evidence>
<dbReference type="InterPro" id="IPR007052">
    <property type="entry name" value="CS_dom"/>
</dbReference>
<dbReference type="UniPathway" id="UPA00094"/>
<dbReference type="GeneTree" id="ENSGT00530000062962"/>
<dbReference type="PROSITE" id="PS51203">
    <property type="entry name" value="CS"/>
    <property type="match status" value="1"/>
</dbReference>
<keyword evidence="6 17" id="KW-0812">Transmembrane</keyword>
<evidence type="ECO:0000256" key="7">
    <source>
        <dbReference type="ARBA" id="ARBA00022824"/>
    </source>
</evidence>
<keyword evidence="14 17" id="KW-0456">Lyase</keyword>
<feature type="transmembrane region" description="Helical" evidence="17">
    <location>
        <begin position="227"/>
        <end position="246"/>
    </location>
</feature>
<evidence type="ECO:0000256" key="8">
    <source>
        <dbReference type="ARBA" id="ARBA00022832"/>
    </source>
</evidence>
<evidence type="ECO:0000256" key="2">
    <source>
        <dbReference type="ARBA" id="ARBA00005194"/>
    </source>
</evidence>
<keyword evidence="7 17" id="KW-0256">Endoplasmic reticulum</keyword>
<evidence type="ECO:0000313" key="20">
    <source>
        <dbReference type="Proteomes" id="UP001108240"/>
    </source>
</evidence>
<comment type="similarity">
    <text evidence="3 17">Belongs to the very long-chain fatty acids dehydratase HACD family.</text>
</comment>
<feature type="transmembrane region" description="Helical" evidence="17">
    <location>
        <begin position="334"/>
        <end position="357"/>
    </location>
</feature>
<dbReference type="Proteomes" id="UP001108240">
    <property type="component" value="Unplaced"/>
</dbReference>
<dbReference type="GO" id="GO:0005789">
    <property type="term" value="C:endoplasmic reticulum membrane"/>
    <property type="evidence" value="ECO:0007669"/>
    <property type="project" value="UniProtKB-SubCell"/>
</dbReference>
<evidence type="ECO:0000256" key="17">
    <source>
        <dbReference type="RuleBase" id="RU363109"/>
    </source>
</evidence>
<dbReference type="EC" id="4.2.1.134" evidence="4 17"/>
<dbReference type="PANTHER" id="PTHR11035">
    <property type="entry name" value="VERY-LONG-CHAIN (3R)-3-HYDROXYACYL-COA DEHYDRATASE"/>
    <property type="match status" value="1"/>
</dbReference>
<dbReference type="AlphaFoldDB" id="A0A8C1BNZ5"/>
<reference evidence="19" key="1">
    <citation type="submission" date="2025-08" db="UniProtKB">
        <authorList>
            <consortium name="Ensembl"/>
        </authorList>
    </citation>
    <scope>IDENTIFICATION</scope>
</reference>
<proteinExistence type="inferred from homology"/>
<dbReference type="Pfam" id="PF04387">
    <property type="entry name" value="PTPLA"/>
    <property type="match status" value="1"/>
</dbReference>
<dbReference type="PANTHER" id="PTHR11035:SF20">
    <property type="entry name" value="VERY-LONG-CHAIN (3R)-3-HYDROXYACYL-COA DEHYDRATASE 3"/>
    <property type="match status" value="1"/>
</dbReference>
<evidence type="ECO:0000256" key="14">
    <source>
        <dbReference type="ARBA" id="ARBA00023239"/>
    </source>
</evidence>
<dbReference type="InterPro" id="IPR007482">
    <property type="entry name" value="Tyr_Pase-like_PTPLA"/>
</dbReference>
<keyword evidence="8 17" id="KW-0276">Fatty acid metabolism</keyword>
<keyword evidence="20" id="KW-1185">Reference proteome</keyword>
<dbReference type="GO" id="GO:0030497">
    <property type="term" value="P:fatty acid elongation"/>
    <property type="evidence" value="ECO:0007669"/>
    <property type="project" value="TreeGrafter"/>
</dbReference>
<comment type="pathway">
    <text evidence="2 17">Lipid metabolism; fatty acid biosynthesis.</text>
</comment>
<keyword evidence="11 17" id="KW-0443">Lipid metabolism</keyword>
<dbReference type="GO" id="GO:0030148">
    <property type="term" value="P:sphingolipid biosynthetic process"/>
    <property type="evidence" value="ECO:0007669"/>
    <property type="project" value="TreeGrafter"/>
</dbReference>
<dbReference type="GO" id="GO:0042761">
    <property type="term" value="P:very long-chain fatty acid biosynthetic process"/>
    <property type="evidence" value="ECO:0007669"/>
    <property type="project" value="TreeGrafter"/>
</dbReference>
<feature type="transmembrane region" description="Helical" evidence="17">
    <location>
        <begin position="289"/>
        <end position="314"/>
    </location>
</feature>
<comment type="catalytic activity">
    <reaction evidence="15">
        <text>(3R)-hydroxyhexadecanoyl-CoA = (2E)-hexadecenoyl-CoA + H2O</text>
        <dbReference type="Rhea" id="RHEA:39159"/>
        <dbReference type="ChEBI" id="CHEBI:15377"/>
        <dbReference type="ChEBI" id="CHEBI:61526"/>
        <dbReference type="ChEBI" id="CHEBI:74278"/>
    </reaction>
    <physiologicalReaction direction="left-to-right" evidence="15">
        <dbReference type="Rhea" id="RHEA:39160"/>
    </physiologicalReaction>
</comment>
<protein>
    <recommendedName>
        <fullName evidence="4 17">Very-long-chain (3R)-3-hydroxyacyl-CoA dehydratase</fullName>
        <ecNumber evidence="4 17">4.2.1.134</ecNumber>
    </recommendedName>
</protein>
<comment type="subcellular location">
    <subcellularLocation>
        <location evidence="1 17">Endoplasmic reticulum membrane</location>
        <topology evidence="1 17">Multi-pass membrane protein</topology>
    </subcellularLocation>
</comment>
<evidence type="ECO:0000256" key="4">
    <source>
        <dbReference type="ARBA" id="ARBA00013122"/>
    </source>
</evidence>
<accession>A0A8C1BNZ5</accession>
<dbReference type="Ensembl" id="ENSCCRT00000036847.2">
    <property type="protein sequence ID" value="ENSCCRP00000033993.2"/>
    <property type="gene ID" value="ENSCCRG00000047136.2"/>
</dbReference>
<keyword evidence="10" id="KW-0175">Coiled coil</keyword>
<organism evidence="19 20">
    <name type="scientific">Cyprinus carpio carpio</name>
    <dbReference type="NCBI Taxonomy" id="630221"/>
    <lineage>
        <taxon>Eukaryota</taxon>
        <taxon>Metazoa</taxon>
        <taxon>Chordata</taxon>
        <taxon>Craniata</taxon>
        <taxon>Vertebrata</taxon>
        <taxon>Euteleostomi</taxon>
        <taxon>Actinopterygii</taxon>
        <taxon>Neopterygii</taxon>
        <taxon>Teleostei</taxon>
        <taxon>Ostariophysi</taxon>
        <taxon>Cypriniformes</taxon>
        <taxon>Cyprinidae</taxon>
        <taxon>Cyprininae</taxon>
        <taxon>Cyprinus</taxon>
    </lineage>
</organism>
<evidence type="ECO:0000259" key="18">
    <source>
        <dbReference type="PROSITE" id="PS51203"/>
    </source>
</evidence>
<comment type="function">
    <text evidence="17">Catalyzes the third of the four reactions of the long-chain fatty acids elongation cycle. This endoplasmic reticulum-bound enzymatic process, allows the addition of two carbons to the chain of long- and very long-chain fatty acids/VLCFAs per cycle. This enzyme catalyzes the dehydration of the 3-hydroxyacyl-CoA intermediate into trans-2,3-enoyl-CoA, within each cycle of fatty acid elongation. Thereby, it participates to the production of VLCFAs of different chain lengths that are involved in multiple biological processes as precursors of membrane lipids and lipid mediators.</text>
</comment>
<evidence type="ECO:0000256" key="15">
    <source>
        <dbReference type="ARBA" id="ARBA00023688"/>
    </source>
</evidence>
<evidence type="ECO:0000256" key="1">
    <source>
        <dbReference type="ARBA" id="ARBA00004477"/>
    </source>
</evidence>
<feature type="domain" description="CS" evidence="18">
    <location>
        <begin position="17"/>
        <end position="105"/>
    </location>
</feature>
<keyword evidence="9 17" id="KW-1133">Transmembrane helix</keyword>
<evidence type="ECO:0000256" key="11">
    <source>
        <dbReference type="ARBA" id="ARBA00023098"/>
    </source>
</evidence>
<comment type="catalytic activity">
    <reaction evidence="16">
        <text>a very-long-chain (3R)-3-hydroxyacyl-CoA = a very-long-chain (2E)-enoyl-CoA + H2O</text>
        <dbReference type="Rhea" id="RHEA:45812"/>
        <dbReference type="ChEBI" id="CHEBI:15377"/>
        <dbReference type="ChEBI" id="CHEBI:83728"/>
        <dbReference type="ChEBI" id="CHEBI:85440"/>
        <dbReference type="EC" id="4.2.1.134"/>
    </reaction>
    <physiologicalReaction direction="left-to-right" evidence="16">
        <dbReference type="Rhea" id="RHEA:45813"/>
    </physiologicalReaction>
</comment>
<keyword evidence="13 17" id="KW-0275">Fatty acid biosynthesis</keyword>
<evidence type="ECO:0000256" key="16">
    <source>
        <dbReference type="ARBA" id="ARBA00023727"/>
    </source>
</evidence>
<dbReference type="InterPro" id="IPR008978">
    <property type="entry name" value="HSP20-like_chaperone"/>
</dbReference>
<dbReference type="CDD" id="cd06465">
    <property type="entry name" value="p23_hB-ind1_like"/>
    <property type="match status" value="1"/>
</dbReference>
<dbReference type="Gene3D" id="2.60.40.790">
    <property type="match status" value="1"/>
</dbReference>
<reference evidence="19" key="2">
    <citation type="submission" date="2025-09" db="UniProtKB">
        <authorList>
            <consortium name="Ensembl"/>
        </authorList>
    </citation>
    <scope>IDENTIFICATION</scope>
</reference>
<keyword evidence="5 17" id="KW-0444">Lipid biosynthesis</keyword>
<sequence>MTEHVLFTIQFLTQEEHLPPFPLIAFSGQVKACLTSPLIQSLSIGVEENILHFKGQGHGAKGENEYEFSLEFLKPVKPEVKHKSTQRQVNITVKKQEHVWWDRLTKQEKKPLFLAPDFDRWLDESDAEMELREKEEKMNKISIESRVRKDPFLGLKKGFLFMYNLVQFLGYSWIFVNMTVRLFILGQDSFYDTFHTIADVMYFCQMLAIMEVINPAVGLVKTGIMPAFIQVMGRNFILFVIFGTLADMQNKPVVFFVFYLWSMIEIFRYPFYMLVCIDTEWKLLTWLKYTIWIPLYPLGVLAEAVAVIQSIPIFDETKLLSIPVPKAIGTSLSFSFILQLYLVIMFLGLFINFRHLFKQRTRRFRTKKRKAN</sequence>
<keyword evidence="12 17" id="KW-0472">Membrane</keyword>
<feature type="transmembrane region" description="Helical" evidence="17">
    <location>
        <begin position="158"/>
        <end position="180"/>
    </location>
</feature>
<dbReference type="GO" id="GO:0102158">
    <property type="term" value="F:very-long-chain (3R)-3-hydroxyacyl-CoA dehydratase activity"/>
    <property type="evidence" value="ECO:0007669"/>
    <property type="project" value="UniProtKB-EC"/>
</dbReference>
<evidence type="ECO:0000256" key="13">
    <source>
        <dbReference type="ARBA" id="ARBA00023160"/>
    </source>
</evidence>
<evidence type="ECO:0000256" key="9">
    <source>
        <dbReference type="ARBA" id="ARBA00022989"/>
    </source>
</evidence>
<name>A0A8C1BNZ5_CYPCA</name>
<evidence type="ECO:0000256" key="12">
    <source>
        <dbReference type="ARBA" id="ARBA00023136"/>
    </source>
</evidence>
<evidence type="ECO:0000256" key="3">
    <source>
        <dbReference type="ARBA" id="ARBA00007811"/>
    </source>
</evidence>
<dbReference type="SUPFAM" id="SSF49764">
    <property type="entry name" value="HSP20-like chaperones"/>
    <property type="match status" value="1"/>
</dbReference>
<evidence type="ECO:0000313" key="19">
    <source>
        <dbReference type="Ensembl" id="ENSCCRP00000033993.2"/>
    </source>
</evidence>
<feature type="transmembrane region" description="Helical" evidence="17">
    <location>
        <begin position="258"/>
        <end position="277"/>
    </location>
</feature>